<dbReference type="EMBL" id="SIJB01000001">
    <property type="protein sequence ID" value="NBI27454.1"/>
    <property type="molecule type" value="Genomic_DNA"/>
</dbReference>
<keyword evidence="2" id="KW-1185">Reference proteome</keyword>
<comment type="caution">
    <text evidence="1">The sequence shown here is derived from an EMBL/GenBank/DDBJ whole genome shotgun (WGS) entry which is preliminary data.</text>
</comment>
<accession>A0A6N9Q0G9</accession>
<dbReference type="AlphaFoldDB" id="A0A6N9Q0G9"/>
<reference evidence="1 2" key="1">
    <citation type="submission" date="2019-01" db="EMBL/GenBank/DDBJ databases">
        <title>Chengkuizengella sp. nov., isolated from deep-sea sediment of East Pacific Ocean.</title>
        <authorList>
            <person name="Yang J."/>
            <person name="Lai Q."/>
            <person name="Shao Z."/>
        </authorList>
    </citation>
    <scope>NUCLEOTIDE SEQUENCE [LARGE SCALE GENOMIC DNA]</scope>
    <source>
        <strain evidence="1 2">YPA3-1-1</strain>
    </source>
</reference>
<name>A0A6N9Q0G9_9BACL</name>
<proteinExistence type="predicted"/>
<evidence type="ECO:0000313" key="2">
    <source>
        <dbReference type="Proteomes" id="UP000448943"/>
    </source>
</evidence>
<gene>
    <name evidence="1" type="ORF">ERL59_00530</name>
</gene>
<sequence length="600" mass="71025">MRKLNIVSSKYRKIYYLFLLITILTSGCFQQKSELQEMSQNKEFKQINENLHINLLERSYYENENYAFFYNNIYQMFKENLDLYKTAWLLKTKEILQTPFNQNDMHLIKNTYEAKKDTLSSYNSIYDTYLKVLIEQIIYDNFSNESINLHVQRLLNQLDDNSGLFYWESEKEGLEEKLTATALVLEVFQVLNTYPKELAKTENKLQELFMDNNNFTYDLNEAKMNLVSKGIPIILSLNYLEIPLNQLNNKVVEERQEWLQYWLQYFNSLSSTEINNVVVNNEIILNLQKASEYMSVDLQIDSKYLNNFEPLSSTVDFQMIYKMILANEIIKDNSANQAVKENVKNFTVDWIYEGDIQFNLRDNYYGMVTAKKLNMPHNKNKILETLTRYHKDRVNSLEELYFFTLSVNELNSLTKFIESIEELYTQLSNEHTEKDIQTTFYLTSIDYLLNLDGSVDKKLDIIFNVEDISNRLNDHESEKELFYIINSAKNQNINLDIDQLSDAIQKYFSQQVGGYTVKNDVNAVNLYSTFRMVRAKEIYQLPIYEEEQKQVLHFVNNLTGEKGGYFIQLPEDQSDVNNYSDLFTLEGFYYGVYLMQLLNE</sequence>
<dbReference type="RefSeq" id="WP_160643394.1">
    <property type="nucleotide sequence ID" value="NZ_SIJB01000001.1"/>
</dbReference>
<evidence type="ECO:0000313" key="1">
    <source>
        <dbReference type="EMBL" id="NBI27454.1"/>
    </source>
</evidence>
<organism evidence="1 2">
    <name type="scientific">Chengkuizengella marina</name>
    <dbReference type="NCBI Taxonomy" id="2507566"/>
    <lineage>
        <taxon>Bacteria</taxon>
        <taxon>Bacillati</taxon>
        <taxon>Bacillota</taxon>
        <taxon>Bacilli</taxon>
        <taxon>Bacillales</taxon>
        <taxon>Paenibacillaceae</taxon>
        <taxon>Chengkuizengella</taxon>
    </lineage>
</organism>
<protein>
    <submittedName>
        <fullName evidence="1">Uncharacterized protein</fullName>
    </submittedName>
</protein>
<dbReference type="PROSITE" id="PS51257">
    <property type="entry name" value="PROKAR_LIPOPROTEIN"/>
    <property type="match status" value="1"/>
</dbReference>
<dbReference type="Proteomes" id="UP000448943">
    <property type="component" value="Unassembled WGS sequence"/>
</dbReference>